<keyword evidence="6 9" id="KW-0378">Hydrolase</keyword>
<evidence type="ECO:0000256" key="13">
    <source>
        <dbReference type="PIRSR" id="PIRSR004682-4"/>
    </source>
</evidence>
<evidence type="ECO:0000256" key="3">
    <source>
        <dbReference type="ARBA" id="ARBA00011245"/>
    </source>
</evidence>
<reference evidence="14 15" key="1">
    <citation type="submission" date="2015-03" db="EMBL/GenBank/DDBJ databases">
        <authorList>
            <person name="Murphy D."/>
        </authorList>
    </citation>
    <scope>NUCLEOTIDE SEQUENCE [LARGE SCALE GENOMIC DNA]</scope>
    <source>
        <strain evidence="14 15">Y233</strain>
    </source>
</reference>
<feature type="binding site" evidence="11">
    <location>
        <begin position="7"/>
        <end position="9"/>
    </location>
    <ligand>
        <name>substrate</name>
    </ligand>
</feature>
<evidence type="ECO:0000256" key="6">
    <source>
        <dbReference type="ARBA" id="ARBA00022801"/>
    </source>
</evidence>
<dbReference type="InterPro" id="IPR006543">
    <property type="entry name" value="Histidinol-phos"/>
</dbReference>
<dbReference type="Proteomes" id="UP000038204">
    <property type="component" value="Unassembled WGS sequence"/>
</dbReference>
<dbReference type="InterPro" id="IPR023214">
    <property type="entry name" value="HAD_sf"/>
</dbReference>
<organism evidence="14 15">
    <name type="scientific">Yersinia similis</name>
    <dbReference type="NCBI Taxonomy" id="367190"/>
    <lineage>
        <taxon>Bacteria</taxon>
        <taxon>Pseudomonadati</taxon>
        <taxon>Pseudomonadota</taxon>
        <taxon>Gammaproteobacteria</taxon>
        <taxon>Enterobacterales</taxon>
        <taxon>Yersiniaceae</taxon>
        <taxon>Yersinia</taxon>
    </lineage>
</organism>
<proteinExistence type="inferred from homology"/>
<comment type="subcellular location">
    <subcellularLocation>
        <location evidence="2 9">Cytoplasm</location>
    </subcellularLocation>
</comment>
<dbReference type="InterPro" id="IPR013954">
    <property type="entry name" value="PNK3P"/>
</dbReference>
<dbReference type="RefSeq" id="WP_049598858.1">
    <property type="nucleotide sequence ID" value="NZ_CPZI01000017.1"/>
</dbReference>
<keyword evidence="13" id="KW-0862">Zinc</keyword>
<keyword evidence="7 9" id="KW-0119">Carbohydrate metabolism</keyword>
<dbReference type="GO" id="GO:0005737">
    <property type="term" value="C:cytoplasm"/>
    <property type="evidence" value="ECO:0007669"/>
    <property type="project" value="UniProtKB-SubCell"/>
</dbReference>
<feature type="binding site" evidence="13">
    <location>
        <position position="88"/>
    </location>
    <ligand>
        <name>Zn(2+)</name>
        <dbReference type="ChEBI" id="CHEBI:29105"/>
    </ligand>
</feature>
<dbReference type="GO" id="GO:0005975">
    <property type="term" value="P:carbohydrate metabolic process"/>
    <property type="evidence" value="ECO:0007669"/>
    <property type="project" value="InterPro"/>
</dbReference>
<feature type="active site" description="Nucleophile" evidence="10">
    <location>
        <position position="7"/>
    </location>
</feature>
<comment type="cofactor">
    <cofactor evidence="1 13">
        <name>Mg(2+)</name>
        <dbReference type="ChEBI" id="CHEBI:18420"/>
    </cofactor>
</comment>
<feature type="binding site" evidence="13">
    <location>
        <position position="90"/>
    </location>
    <ligand>
        <name>Zn(2+)</name>
        <dbReference type="ChEBI" id="CHEBI:29105"/>
    </ligand>
</feature>
<name>A0A0T9PR57_9GAMM</name>
<dbReference type="Gene3D" id="3.40.50.1000">
    <property type="entry name" value="HAD superfamily/HAD-like"/>
    <property type="match status" value="1"/>
</dbReference>
<feature type="site" description="Stabilizes the phosphoryl group" evidence="12">
    <location>
        <position position="107"/>
    </location>
</feature>
<feature type="binding site" evidence="11">
    <location>
        <position position="133"/>
    </location>
    <ligand>
        <name>substrate</name>
    </ligand>
</feature>
<feature type="site" description="Stabilizes the phosphoryl group" evidence="12">
    <location>
        <position position="49"/>
    </location>
</feature>
<evidence type="ECO:0000313" key="15">
    <source>
        <dbReference type="Proteomes" id="UP000038204"/>
    </source>
</evidence>
<dbReference type="EC" id="3.1.3.-" evidence="9"/>
<evidence type="ECO:0000313" key="14">
    <source>
        <dbReference type="EMBL" id="CNH78121.1"/>
    </source>
</evidence>
<evidence type="ECO:0000256" key="10">
    <source>
        <dbReference type="PIRSR" id="PIRSR004682-1"/>
    </source>
</evidence>
<feature type="binding site" evidence="13">
    <location>
        <position position="7"/>
    </location>
    <ligand>
        <name>Mg(2+)</name>
        <dbReference type="ChEBI" id="CHEBI:18420"/>
    </ligand>
</feature>
<feature type="binding site" evidence="13">
    <location>
        <position position="132"/>
    </location>
    <ligand>
        <name>Mg(2+)</name>
        <dbReference type="ChEBI" id="CHEBI:18420"/>
    </ligand>
</feature>
<feature type="binding site" evidence="13">
    <location>
        <position position="103"/>
    </location>
    <ligand>
        <name>Zn(2+)</name>
        <dbReference type="ChEBI" id="CHEBI:29105"/>
    </ligand>
</feature>
<feature type="binding site" evidence="11">
    <location>
        <begin position="15"/>
        <end position="18"/>
    </location>
    <ligand>
        <name>substrate</name>
    </ligand>
</feature>
<feature type="binding site" evidence="11">
    <location>
        <begin position="49"/>
        <end position="52"/>
    </location>
    <ligand>
        <name>substrate</name>
    </ligand>
</feature>
<comment type="similarity">
    <text evidence="9">Belongs to the gmhB family.</text>
</comment>
<evidence type="ECO:0000256" key="5">
    <source>
        <dbReference type="ARBA" id="ARBA00022723"/>
    </source>
</evidence>
<feature type="binding site" evidence="11">
    <location>
        <begin position="106"/>
        <end position="107"/>
    </location>
    <ligand>
        <name>substrate</name>
    </ligand>
</feature>
<feature type="binding site" evidence="13">
    <location>
        <position position="105"/>
    </location>
    <ligand>
        <name>Zn(2+)</name>
        <dbReference type="ChEBI" id="CHEBI:29105"/>
    </ligand>
</feature>
<dbReference type="GO" id="GO:0046872">
    <property type="term" value="F:metal ion binding"/>
    <property type="evidence" value="ECO:0007669"/>
    <property type="project" value="UniProtKB-KW"/>
</dbReference>
<dbReference type="InterPro" id="IPR004446">
    <property type="entry name" value="Heptose_bisP_phosphatase"/>
</dbReference>
<feature type="site" description="Contributes to substrate recognition" evidence="12">
    <location>
        <position position="106"/>
    </location>
</feature>
<dbReference type="NCBIfam" id="TIGR00213">
    <property type="entry name" value="GmhB_yaeD"/>
    <property type="match status" value="1"/>
</dbReference>
<keyword evidence="13" id="KW-0460">Magnesium</keyword>
<evidence type="ECO:0000256" key="8">
    <source>
        <dbReference type="ARBA" id="ARBA00031828"/>
    </source>
</evidence>
<dbReference type="EMBL" id="CQBK01000009">
    <property type="protein sequence ID" value="CNH78121.1"/>
    <property type="molecule type" value="Genomic_DNA"/>
</dbReference>
<dbReference type="SUPFAM" id="SSF56784">
    <property type="entry name" value="HAD-like"/>
    <property type="match status" value="1"/>
</dbReference>
<evidence type="ECO:0000256" key="4">
    <source>
        <dbReference type="ARBA" id="ARBA00022490"/>
    </source>
</evidence>
<evidence type="ECO:0000256" key="1">
    <source>
        <dbReference type="ARBA" id="ARBA00001946"/>
    </source>
</evidence>
<comment type="subunit">
    <text evidence="3">Monomer.</text>
</comment>
<sequence length="176" mass="20316">MKIAFLDRDGVINKEVNYLYKIDDFVFTPNCIDGLRRLREKNFEIVIITNQAGVAKGFYSVDDYNELTFWYREKLLSYGVDILDILYCPHHPNGCVPEYSIECNCRKPKTGLLEEVAKKYQIDIKESILVGDKQSDLNAGISFGISKVYLVETGHKIPKENYKKYHVYSDLSCIPL</sequence>
<keyword evidence="5 13" id="KW-0479">Metal-binding</keyword>
<evidence type="ECO:0000256" key="12">
    <source>
        <dbReference type="PIRSR" id="PIRSR004682-3"/>
    </source>
</evidence>
<dbReference type="PIRSF" id="PIRSF004682">
    <property type="entry name" value="GmhB"/>
    <property type="match status" value="1"/>
</dbReference>
<keyword evidence="4 9" id="KW-0963">Cytoplasm</keyword>
<dbReference type="GO" id="GO:0016791">
    <property type="term" value="F:phosphatase activity"/>
    <property type="evidence" value="ECO:0007669"/>
    <property type="project" value="InterPro"/>
</dbReference>
<dbReference type="PANTHER" id="PTHR42891:SF1">
    <property type="entry name" value="D-GLYCERO-BETA-D-MANNO-HEPTOSE-1,7-BISPHOSPHATE 7-PHOSPHATASE"/>
    <property type="match status" value="1"/>
</dbReference>
<protein>
    <recommendedName>
        <fullName evidence="8 9">D,D-heptose 1,7-bisphosphate phosphatase</fullName>
        <ecNumber evidence="9">3.1.3.-</ecNumber>
    </recommendedName>
</protein>
<comment type="cofactor">
    <cofactor evidence="13">
        <name>Zn(2+)</name>
        <dbReference type="ChEBI" id="CHEBI:29105"/>
    </cofactor>
</comment>
<dbReference type="Pfam" id="PF08645">
    <property type="entry name" value="PNK3P"/>
    <property type="match status" value="1"/>
</dbReference>
<evidence type="ECO:0000256" key="9">
    <source>
        <dbReference type="PIRNR" id="PIRNR004682"/>
    </source>
</evidence>
<dbReference type="NCBIfam" id="TIGR01662">
    <property type="entry name" value="HAD-SF-IIIA"/>
    <property type="match status" value="1"/>
</dbReference>
<evidence type="ECO:0000256" key="2">
    <source>
        <dbReference type="ARBA" id="ARBA00004496"/>
    </source>
</evidence>
<dbReference type="InterPro" id="IPR006549">
    <property type="entry name" value="HAD-SF_hydro_IIIA"/>
</dbReference>
<dbReference type="AlphaFoldDB" id="A0A0T9PR57"/>
<feature type="active site" description="Proton donor" evidence="10">
    <location>
        <position position="9"/>
    </location>
</feature>
<feature type="binding site" evidence="13">
    <location>
        <position position="9"/>
    </location>
    <ligand>
        <name>Mg(2+)</name>
        <dbReference type="ChEBI" id="CHEBI:18420"/>
    </ligand>
</feature>
<feature type="binding site" evidence="13">
    <location>
        <position position="133"/>
    </location>
    <ligand>
        <name>Mg(2+)</name>
        <dbReference type="ChEBI" id="CHEBI:18420"/>
    </ligand>
</feature>
<dbReference type="CDD" id="cd07503">
    <property type="entry name" value="HAD_HisB-N"/>
    <property type="match status" value="1"/>
</dbReference>
<accession>A0A0T9PR57</accession>
<dbReference type="PANTHER" id="PTHR42891">
    <property type="entry name" value="D-GLYCERO-BETA-D-MANNO-HEPTOSE-1,7-BISPHOSPHATE 7-PHOSPHATASE"/>
    <property type="match status" value="1"/>
</dbReference>
<evidence type="ECO:0000256" key="11">
    <source>
        <dbReference type="PIRSR" id="PIRSR004682-2"/>
    </source>
</evidence>
<dbReference type="NCBIfam" id="TIGR01656">
    <property type="entry name" value="Histidinol-ppas"/>
    <property type="match status" value="1"/>
</dbReference>
<dbReference type="InterPro" id="IPR036412">
    <property type="entry name" value="HAD-like_sf"/>
</dbReference>
<gene>
    <name evidence="14" type="primary">gmhB_2</name>
    <name evidence="14" type="ORF">ERS008667_01500</name>
</gene>
<evidence type="ECO:0000256" key="7">
    <source>
        <dbReference type="ARBA" id="ARBA00023277"/>
    </source>
</evidence>